<comment type="caution">
    <text evidence="2">The sequence shown here is derived from an EMBL/GenBank/DDBJ whole genome shotgun (WGS) entry which is preliminary data.</text>
</comment>
<evidence type="ECO:0000259" key="1">
    <source>
        <dbReference type="Pfam" id="PF14134"/>
    </source>
</evidence>
<accession>A0A0A2LI70</accession>
<dbReference type="Proteomes" id="UP000030129">
    <property type="component" value="Unassembled WGS sequence"/>
</dbReference>
<proteinExistence type="predicted"/>
<dbReference type="InterPro" id="IPR029044">
    <property type="entry name" value="Nucleotide-diphossugar_trans"/>
</dbReference>
<keyword evidence="3" id="KW-1185">Reference proteome</keyword>
<dbReference type="STRING" id="1406840.Q763_16150"/>
<dbReference type="RefSeq" id="WP_035136001.1">
    <property type="nucleotide sequence ID" value="NZ_JRLV01000024.1"/>
</dbReference>
<dbReference type="Pfam" id="PF14134">
    <property type="entry name" value="DUF4301"/>
    <property type="match status" value="1"/>
</dbReference>
<protein>
    <submittedName>
        <fullName evidence="2">ATPase</fullName>
    </submittedName>
</protein>
<gene>
    <name evidence="2" type="ORF">Q763_16150</name>
</gene>
<dbReference type="EMBL" id="JRLV01000024">
    <property type="protein sequence ID" value="KGO78921.1"/>
    <property type="molecule type" value="Genomic_DNA"/>
</dbReference>
<evidence type="ECO:0000313" key="3">
    <source>
        <dbReference type="Proteomes" id="UP000030129"/>
    </source>
</evidence>
<dbReference type="InterPro" id="IPR025393">
    <property type="entry name" value="DUF4301"/>
</dbReference>
<evidence type="ECO:0000313" key="2">
    <source>
        <dbReference type="EMBL" id="KGO78921.1"/>
    </source>
</evidence>
<dbReference type="AlphaFoldDB" id="A0A0A2LI70"/>
<reference evidence="2 3" key="1">
    <citation type="submission" date="2013-09" db="EMBL/GenBank/DDBJ databases">
        <authorList>
            <person name="Zeng Z."/>
            <person name="Chen C."/>
        </authorList>
    </citation>
    <scope>NUCLEOTIDE SEQUENCE [LARGE SCALE GENOMIC DNA]</scope>
    <source>
        <strain evidence="2 3">F44-8</strain>
    </source>
</reference>
<sequence>MEENITKQHTTSITIAIYSNSTVKHEWKNRLTETFENSTTAFTFTICDFSNPTDGDIAVIVNNEPNKEVSRFINNLEKQNKAFVVLDSFEEIKNLLTELQNTLELGFTYNDFSQIYSLGITTAKIKSQLNTFKKGINKVVLDRPATVKDGIKPLDKKRAQEYASLFDEKRNDLTLKKFIPASGAATRMFKFLNEFLLNFDPVNDTVNAYINKRRDEALKVFLIGADKFPFFKEVLEESKKHPEYREWTKDERYYNFIKTLLTNEKFDFANKPKGILPFHQYDGFTATPVYEHLKESVSYAYSNGKAHVHFTISQEHLDGFIDCIKEVKDDIEKESGIDIDIDFSYQHKQTDTLAVDMNNKPFRDSDGKLFFRPGGHGALIENLNQLQSDVVFIKNIDNVSHNNIKTISLYKKALAGILLELQEKVFGYLEKIEKGNVPANEIDEIFDFAKNGLFLNIPPDVNKYTCEHKIEFLTELLNRPIRICGMVKNEGEPGGGPFWVKSKDGKLSLQIVESSQIDLENKNQNEIFSHSTHFNPVDLVCGLKNYKGEYFDLREYTDPDTGFIVTKNRMGHDVKSYELPGLWNGAMAGWITVFTEVPLDTFNPVKNVNDLLKASHQPNH</sequence>
<dbReference type="eggNOG" id="COG3172">
    <property type="taxonomic scope" value="Bacteria"/>
</dbReference>
<feature type="domain" description="DUF4301" evidence="1">
    <location>
        <begin position="110"/>
        <end position="617"/>
    </location>
</feature>
<dbReference type="SUPFAM" id="SSF53448">
    <property type="entry name" value="Nucleotide-diphospho-sugar transferases"/>
    <property type="match status" value="1"/>
</dbReference>
<organism evidence="2 3">
    <name type="scientific">Flavobacterium beibuense F44-8</name>
    <dbReference type="NCBI Taxonomy" id="1406840"/>
    <lineage>
        <taxon>Bacteria</taxon>
        <taxon>Pseudomonadati</taxon>
        <taxon>Bacteroidota</taxon>
        <taxon>Flavobacteriia</taxon>
        <taxon>Flavobacteriales</taxon>
        <taxon>Flavobacteriaceae</taxon>
        <taxon>Flavobacterium</taxon>
    </lineage>
</organism>
<name>A0A0A2LI70_9FLAO</name>